<feature type="transmembrane region" description="Helical" evidence="7">
    <location>
        <begin position="172"/>
        <end position="190"/>
    </location>
</feature>
<keyword evidence="6 7" id="KW-0472">Membrane</keyword>
<keyword evidence="9" id="KW-1185">Reference proteome</keyword>
<proteinExistence type="predicted"/>
<feature type="transmembrane region" description="Helical" evidence="7">
    <location>
        <begin position="255"/>
        <end position="276"/>
    </location>
</feature>
<dbReference type="AlphaFoldDB" id="A0A6M8HT54"/>
<accession>A0A6M8HT54</accession>
<organism evidence="8 9">
    <name type="scientific">Lichenicola cladoniae</name>
    <dbReference type="NCBI Taxonomy" id="1484109"/>
    <lineage>
        <taxon>Bacteria</taxon>
        <taxon>Pseudomonadati</taxon>
        <taxon>Pseudomonadota</taxon>
        <taxon>Alphaproteobacteria</taxon>
        <taxon>Acetobacterales</taxon>
        <taxon>Acetobacteraceae</taxon>
        <taxon>Lichenicola</taxon>
    </lineage>
</organism>
<dbReference type="RefSeq" id="WP_171833027.1">
    <property type="nucleotide sequence ID" value="NZ_CP053708.1"/>
</dbReference>
<evidence type="ECO:0000256" key="4">
    <source>
        <dbReference type="ARBA" id="ARBA00022692"/>
    </source>
</evidence>
<dbReference type="PANTHER" id="PTHR36838">
    <property type="entry name" value="AUXIN EFFLUX CARRIER FAMILY PROTEIN"/>
    <property type="match status" value="1"/>
</dbReference>
<gene>
    <name evidence="8" type="ORF">HN018_16635</name>
</gene>
<dbReference type="Proteomes" id="UP000500767">
    <property type="component" value="Chromosome"/>
</dbReference>
<dbReference type="PANTHER" id="PTHR36838:SF1">
    <property type="entry name" value="SLR1864 PROTEIN"/>
    <property type="match status" value="1"/>
</dbReference>
<keyword evidence="2" id="KW-0813">Transport</keyword>
<sequence>MLEIILNALVPVFFGIALGYLGGWTRKLDNTHVSGLNALVMDFAVPAAIFSTVVQASRTTLYQQLPLAAILSLSMLIMYAVTYAMVRRVFGVPSGEASVQALTASLPNYASAGFPLIAALLGRSHLVSVAVAIACGSIVVSPITLIILARTSQKPGQGGIGRAFLSTFKKPIVLAPLLAVAFVATGLGLPDPLARSVSLIGQAGGGSALFLTGLILSAQKVRLGMSVNIQALVANIAHPLLAAGLAWILAVSPLIMRESIVLSALPAGFFGILFGLRFGIASEVVGSTLIASTILSAATLAAAIYLTAGLG</sequence>
<dbReference type="Pfam" id="PF03547">
    <property type="entry name" value="Mem_trans"/>
    <property type="match status" value="2"/>
</dbReference>
<dbReference type="GO" id="GO:0016020">
    <property type="term" value="C:membrane"/>
    <property type="evidence" value="ECO:0007669"/>
    <property type="project" value="UniProtKB-SubCell"/>
</dbReference>
<dbReference type="InterPro" id="IPR004776">
    <property type="entry name" value="Mem_transp_PIN-like"/>
</dbReference>
<feature type="transmembrane region" description="Helical" evidence="7">
    <location>
        <begin position="196"/>
        <end position="217"/>
    </location>
</feature>
<feature type="transmembrane region" description="Helical" evidence="7">
    <location>
        <begin position="36"/>
        <end position="54"/>
    </location>
</feature>
<feature type="transmembrane region" description="Helical" evidence="7">
    <location>
        <begin position="127"/>
        <end position="151"/>
    </location>
</feature>
<keyword evidence="3" id="KW-1003">Cell membrane</keyword>
<comment type="subcellular location">
    <subcellularLocation>
        <location evidence="1">Membrane</location>
        <topology evidence="1">Multi-pass membrane protein</topology>
    </subcellularLocation>
</comment>
<dbReference type="GO" id="GO:0055085">
    <property type="term" value="P:transmembrane transport"/>
    <property type="evidence" value="ECO:0007669"/>
    <property type="project" value="InterPro"/>
</dbReference>
<dbReference type="EMBL" id="CP053708">
    <property type="protein sequence ID" value="QKE91446.1"/>
    <property type="molecule type" value="Genomic_DNA"/>
</dbReference>
<reference evidence="8 9" key="1">
    <citation type="journal article" date="2014" name="World J. Microbiol. Biotechnol.">
        <title>Biodiversity and physiological characteristics of Antarctic and Arctic lichens-associated bacteria.</title>
        <authorList>
            <person name="Lee Y.M."/>
            <person name="Kim E.H."/>
            <person name="Lee H.K."/>
            <person name="Hong S.G."/>
        </authorList>
    </citation>
    <scope>NUCLEOTIDE SEQUENCE [LARGE SCALE GENOMIC DNA]</scope>
    <source>
        <strain evidence="8 9">PAMC 26569</strain>
    </source>
</reference>
<evidence type="ECO:0000313" key="9">
    <source>
        <dbReference type="Proteomes" id="UP000500767"/>
    </source>
</evidence>
<feature type="transmembrane region" description="Helical" evidence="7">
    <location>
        <begin position="288"/>
        <end position="308"/>
    </location>
</feature>
<feature type="transmembrane region" description="Helical" evidence="7">
    <location>
        <begin position="229"/>
        <end position="249"/>
    </location>
</feature>
<evidence type="ECO:0000256" key="3">
    <source>
        <dbReference type="ARBA" id="ARBA00022475"/>
    </source>
</evidence>
<feature type="transmembrane region" description="Helical" evidence="7">
    <location>
        <begin position="6"/>
        <end position="24"/>
    </location>
</feature>
<evidence type="ECO:0000256" key="5">
    <source>
        <dbReference type="ARBA" id="ARBA00022989"/>
    </source>
</evidence>
<evidence type="ECO:0000256" key="2">
    <source>
        <dbReference type="ARBA" id="ARBA00022448"/>
    </source>
</evidence>
<keyword evidence="5 7" id="KW-1133">Transmembrane helix</keyword>
<feature type="transmembrane region" description="Helical" evidence="7">
    <location>
        <begin position="98"/>
        <end position="121"/>
    </location>
</feature>
<name>A0A6M8HT54_9PROT</name>
<evidence type="ECO:0000256" key="1">
    <source>
        <dbReference type="ARBA" id="ARBA00004141"/>
    </source>
</evidence>
<protein>
    <submittedName>
        <fullName evidence="8">AEC family transporter</fullName>
    </submittedName>
</protein>
<evidence type="ECO:0000256" key="6">
    <source>
        <dbReference type="ARBA" id="ARBA00023136"/>
    </source>
</evidence>
<evidence type="ECO:0000256" key="7">
    <source>
        <dbReference type="SAM" id="Phobius"/>
    </source>
</evidence>
<feature type="transmembrane region" description="Helical" evidence="7">
    <location>
        <begin position="66"/>
        <end position="86"/>
    </location>
</feature>
<evidence type="ECO:0000313" key="8">
    <source>
        <dbReference type="EMBL" id="QKE91446.1"/>
    </source>
</evidence>
<dbReference type="KEGG" id="lck:HN018_16635"/>
<keyword evidence="4 7" id="KW-0812">Transmembrane</keyword>